<feature type="coiled-coil region" evidence="1">
    <location>
        <begin position="40"/>
        <end position="85"/>
    </location>
</feature>
<dbReference type="EMBL" id="WJXA01000004">
    <property type="protein sequence ID" value="KAF7144464.1"/>
    <property type="molecule type" value="Genomic_DNA"/>
</dbReference>
<name>A0A834LQ75_RHOSS</name>
<dbReference type="Proteomes" id="UP000626092">
    <property type="component" value="Unassembled WGS sequence"/>
</dbReference>
<dbReference type="AlphaFoldDB" id="A0A834LQ75"/>
<accession>A0A834LQ75</accession>
<comment type="caution">
    <text evidence="2">The sequence shown here is derived from an EMBL/GenBank/DDBJ whole genome shotgun (WGS) entry which is preliminary data.</text>
</comment>
<gene>
    <name evidence="2" type="ORF">RHSIM_Rhsim04G0106100</name>
</gene>
<dbReference type="PANTHER" id="PTHR38377">
    <property type="entry name" value="THREONINE-TRNA LIGASE 2"/>
    <property type="match status" value="1"/>
</dbReference>
<evidence type="ECO:0000313" key="3">
    <source>
        <dbReference type="Proteomes" id="UP000626092"/>
    </source>
</evidence>
<dbReference type="PANTHER" id="PTHR38377:SF1">
    <property type="entry name" value="THREONINE-TRNA LIGASE 2"/>
    <property type="match status" value="1"/>
</dbReference>
<keyword evidence="3" id="KW-1185">Reference proteome</keyword>
<organism evidence="2 3">
    <name type="scientific">Rhododendron simsii</name>
    <name type="common">Sims's rhododendron</name>
    <dbReference type="NCBI Taxonomy" id="118357"/>
    <lineage>
        <taxon>Eukaryota</taxon>
        <taxon>Viridiplantae</taxon>
        <taxon>Streptophyta</taxon>
        <taxon>Embryophyta</taxon>
        <taxon>Tracheophyta</taxon>
        <taxon>Spermatophyta</taxon>
        <taxon>Magnoliopsida</taxon>
        <taxon>eudicotyledons</taxon>
        <taxon>Gunneridae</taxon>
        <taxon>Pentapetalae</taxon>
        <taxon>asterids</taxon>
        <taxon>Ericales</taxon>
        <taxon>Ericaceae</taxon>
        <taxon>Ericoideae</taxon>
        <taxon>Rhodoreae</taxon>
        <taxon>Rhododendron</taxon>
    </lineage>
</organism>
<dbReference type="OrthoDB" id="2405052at2759"/>
<protein>
    <submittedName>
        <fullName evidence="2">Uncharacterized protein</fullName>
    </submittedName>
</protein>
<reference evidence="2" key="1">
    <citation type="submission" date="2019-11" db="EMBL/GenBank/DDBJ databases">
        <authorList>
            <person name="Liu Y."/>
            <person name="Hou J."/>
            <person name="Li T.-Q."/>
            <person name="Guan C.-H."/>
            <person name="Wu X."/>
            <person name="Wu H.-Z."/>
            <person name="Ling F."/>
            <person name="Zhang R."/>
            <person name="Shi X.-G."/>
            <person name="Ren J.-P."/>
            <person name="Chen E.-F."/>
            <person name="Sun J.-M."/>
        </authorList>
    </citation>
    <scope>NUCLEOTIDE SEQUENCE</scope>
    <source>
        <strain evidence="2">Adult_tree_wgs_1</strain>
        <tissue evidence="2">Leaves</tissue>
    </source>
</reference>
<keyword evidence="1" id="KW-0175">Coiled coil</keyword>
<sequence length="102" mass="11456">MAASNELHEVLKPFYQRASEAEYRLASLEAALAPKKDAGNEELLKMISELQSELEAVKAEHVSEKKKASEEVKKLHAENAKLQYRITHLVRSLKEADSKLAP</sequence>
<evidence type="ECO:0000313" key="2">
    <source>
        <dbReference type="EMBL" id="KAF7144464.1"/>
    </source>
</evidence>
<evidence type="ECO:0000256" key="1">
    <source>
        <dbReference type="SAM" id="Coils"/>
    </source>
</evidence>
<proteinExistence type="predicted"/>